<organism evidence="1 2">
    <name type="scientific">Pelagimonas varians</name>
    <dbReference type="NCBI Taxonomy" id="696760"/>
    <lineage>
        <taxon>Bacteria</taxon>
        <taxon>Pseudomonadati</taxon>
        <taxon>Pseudomonadota</taxon>
        <taxon>Alphaproteobacteria</taxon>
        <taxon>Rhodobacterales</taxon>
        <taxon>Roseobacteraceae</taxon>
        <taxon>Pelagimonas</taxon>
    </lineage>
</organism>
<dbReference type="PANTHER" id="PTHR40658">
    <property type="match status" value="1"/>
</dbReference>
<name>A0A238K3Q0_9RHOB</name>
<dbReference type="SUPFAM" id="SSF109854">
    <property type="entry name" value="DinB/YfiT-like putative metalloenzymes"/>
    <property type="match status" value="1"/>
</dbReference>
<reference evidence="1 2" key="1">
    <citation type="submission" date="2017-05" db="EMBL/GenBank/DDBJ databases">
        <authorList>
            <person name="Song R."/>
            <person name="Chenine A.L."/>
            <person name="Ruprecht R.M."/>
        </authorList>
    </citation>
    <scope>NUCLEOTIDE SEQUENCE [LARGE SCALE GENOMIC DNA]</scope>
    <source>
        <strain evidence="1 2">CECT 8663</strain>
    </source>
</reference>
<evidence type="ECO:0000313" key="2">
    <source>
        <dbReference type="Proteomes" id="UP000220836"/>
    </source>
</evidence>
<dbReference type="AlphaFoldDB" id="A0A238K3Q0"/>
<dbReference type="OrthoDB" id="5347938at2"/>
<dbReference type="PANTHER" id="PTHR40658:SF4">
    <property type="entry name" value="HYPOTHETICAL CYTOSOLIC PROTEIN"/>
    <property type="match status" value="1"/>
</dbReference>
<dbReference type="Pfam" id="PF08020">
    <property type="entry name" value="DUF1706"/>
    <property type="match status" value="1"/>
</dbReference>
<protein>
    <recommendedName>
        <fullName evidence="3">DinB superfamily protein</fullName>
    </recommendedName>
</protein>
<dbReference type="EMBL" id="FXYH01000003">
    <property type="protein sequence ID" value="SMX37520.1"/>
    <property type="molecule type" value="Genomic_DNA"/>
</dbReference>
<dbReference type="InterPro" id="IPR034660">
    <property type="entry name" value="DinB/YfiT-like"/>
</dbReference>
<dbReference type="Gene3D" id="1.20.120.450">
    <property type="entry name" value="dinb family like domain"/>
    <property type="match status" value="1"/>
</dbReference>
<accession>A0A238K3Q0</accession>
<gene>
    <name evidence="1" type="ORF">PEV8663_01111</name>
</gene>
<keyword evidence="2" id="KW-1185">Reference proteome</keyword>
<sequence>MPAATSKTDLHAICVAEFTKLETVLDKVPPSARLVPDSDSGGASIKDIVGHRAYWISLFLGWYRDGQLGKDVALPARGYKWNELKRFNADLRAAQVDLDWEPARAMLRSNHALLLDFVDGGSEADLYGAPMQGGNNHWTPGRWAEAAGPSHYRSAAKYIRARLKSLSASHPV</sequence>
<dbReference type="RefSeq" id="WP_097803623.1">
    <property type="nucleotide sequence ID" value="NZ_FXYH01000003.1"/>
</dbReference>
<evidence type="ECO:0008006" key="3">
    <source>
        <dbReference type="Google" id="ProtNLM"/>
    </source>
</evidence>
<evidence type="ECO:0000313" key="1">
    <source>
        <dbReference type="EMBL" id="SMX37520.1"/>
    </source>
</evidence>
<dbReference type="Proteomes" id="UP000220836">
    <property type="component" value="Unassembled WGS sequence"/>
</dbReference>
<dbReference type="InterPro" id="IPR012550">
    <property type="entry name" value="DUF1706"/>
</dbReference>
<proteinExistence type="predicted"/>